<keyword evidence="2" id="KW-0326">Glycosidase</keyword>
<dbReference type="Gene3D" id="2.60.120.260">
    <property type="entry name" value="Galactose-binding domain-like"/>
    <property type="match status" value="1"/>
</dbReference>
<dbReference type="GO" id="GO:0005975">
    <property type="term" value="P:carbohydrate metabolic process"/>
    <property type="evidence" value="ECO:0007669"/>
    <property type="project" value="InterPro"/>
</dbReference>
<evidence type="ECO:0000256" key="1">
    <source>
        <dbReference type="ARBA" id="ARBA00022801"/>
    </source>
</evidence>
<dbReference type="InterPro" id="IPR048913">
    <property type="entry name" value="BetaGal_gal-bd"/>
</dbReference>
<dbReference type="SUPFAM" id="SSF49785">
    <property type="entry name" value="Galactose-binding domain-like"/>
    <property type="match status" value="1"/>
</dbReference>
<reference evidence="4" key="1">
    <citation type="submission" date="2019-08" db="EMBL/GenBank/DDBJ databases">
        <authorList>
            <person name="Kucharzyk K."/>
            <person name="Murdoch R.W."/>
            <person name="Higgins S."/>
            <person name="Loffler F."/>
        </authorList>
    </citation>
    <scope>NUCLEOTIDE SEQUENCE</scope>
</reference>
<evidence type="ECO:0000259" key="3">
    <source>
        <dbReference type="Pfam" id="PF21467"/>
    </source>
</evidence>
<dbReference type="EMBL" id="VSSQ01051421">
    <property type="protein sequence ID" value="MPN05520.1"/>
    <property type="molecule type" value="Genomic_DNA"/>
</dbReference>
<dbReference type="Pfam" id="PF21467">
    <property type="entry name" value="BetaGal_gal-bd"/>
    <property type="match status" value="1"/>
</dbReference>
<evidence type="ECO:0000256" key="2">
    <source>
        <dbReference type="ARBA" id="ARBA00023295"/>
    </source>
</evidence>
<feature type="domain" description="Beta-galactosidase galactose-binding" evidence="3">
    <location>
        <begin position="59"/>
        <end position="117"/>
    </location>
</feature>
<name>A0A645EVQ9_9ZZZZ</name>
<comment type="caution">
    <text evidence="4">The sequence shown here is derived from an EMBL/GenBank/DDBJ whole genome shotgun (WGS) entry which is preliminary data.</text>
</comment>
<gene>
    <name evidence="4" type="ORF">SDC9_152771</name>
</gene>
<proteinExistence type="predicted"/>
<keyword evidence="1" id="KW-0378">Hydrolase</keyword>
<organism evidence="4">
    <name type="scientific">bioreactor metagenome</name>
    <dbReference type="NCBI Taxonomy" id="1076179"/>
    <lineage>
        <taxon>unclassified sequences</taxon>
        <taxon>metagenomes</taxon>
        <taxon>ecological metagenomes</taxon>
    </lineage>
</organism>
<dbReference type="GO" id="GO:0004553">
    <property type="term" value="F:hydrolase activity, hydrolyzing O-glycosyl compounds"/>
    <property type="evidence" value="ECO:0007669"/>
    <property type="project" value="InterPro"/>
</dbReference>
<dbReference type="AlphaFoldDB" id="A0A645EVQ9"/>
<dbReference type="PANTHER" id="PTHR23421">
    <property type="entry name" value="BETA-GALACTOSIDASE RELATED"/>
    <property type="match status" value="1"/>
</dbReference>
<accession>A0A645EVQ9</accession>
<dbReference type="InterPro" id="IPR001944">
    <property type="entry name" value="Glycoside_Hdrlase_35"/>
</dbReference>
<sequence>MGRNNYGPKLVADSQRKGIRSGVMEDIHYISDWEHYPLELQPEQLDKIDFTKATIAKTPSFYKIELLLEEVGNTFLDCSSFGKGVVFVNGENIGRYWQAGPTQSLFIPDFFWKKGINEVIIFETEGVPIYEIHFSEAPIMA</sequence>
<dbReference type="InterPro" id="IPR008979">
    <property type="entry name" value="Galactose-bd-like_sf"/>
</dbReference>
<protein>
    <recommendedName>
        <fullName evidence="3">Beta-galactosidase galactose-binding domain-containing protein</fullName>
    </recommendedName>
</protein>
<evidence type="ECO:0000313" key="4">
    <source>
        <dbReference type="EMBL" id="MPN05520.1"/>
    </source>
</evidence>